<proteinExistence type="predicted"/>
<dbReference type="Gene3D" id="2.60.34.30">
    <property type="entry name" value="Competence, DNA-entry nuclease inhibitor, ComJ"/>
    <property type="match status" value="1"/>
</dbReference>
<sequence>MKEITLELSSDFRQIQVFDGEFDPLDSDDDLEWDAEAVKRFGCYCPQVVALGVIENQDHILPVRIHAASCDPELSQWDHVVEFPFECLSGLVDIGSEMVRLPAGKYQLRWSVRKISPHAGDYRIDFIRSDQQTQRVLKQLSA</sequence>
<organism evidence="1 2">
    <name type="scientific">Marinobacter mobilis</name>
    <dbReference type="NCBI Taxonomy" id="488533"/>
    <lineage>
        <taxon>Bacteria</taxon>
        <taxon>Pseudomonadati</taxon>
        <taxon>Pseudomonadota</taxon>
        <taxon>Gammaproteobacteria</taxon>
        <taxon>Pseudomonadales</taxon>
        <taxon>Marinobacteraceae</taxon>
        <taxon>Marinobacter</taxon>
    </lineage>
</organism>
<reference evidence="1 2" key="1">
    <citation type="submission" date="2016-10" db="EMBL/GenBank/DDBJ databases">
        <authorList>
            <person name="de Groot N.N."/>
        </authorList>
    </citation>
    <scope>NUCLEOTIDE SEQUENCE [LARGE SCALE GENOMIC DNA]</scope>
    <source>
        <strain evidence="1 2">CGMCC 1.7059</strain>
    </source>
</reference>
<protein>
    <recommendedName>
        <fullName evidence="3">Competence protein J (ComJ)</fullName>
    </recommendedName>
</protein>
<name>A0A1H2UFU6_9GAMM</name>
<evidence type="ECO:0008006" key="3">
    <source>
        <dbReference type="Google" id="ProtNLM"/>
    </source>
</evidence>
<evidence type="ECO:0000313" key="1">
    <source>
        <dbReference type="EMBL" id="SDW55032.1"/>
    </source>
</evidence>
<evidence type="ECO:0000313" key="2">
    <source>
        <dbReference type="Proteomes" id="UP000199675"/>
    </source>
</evidence>
<accession>A0A1H2UFU6</accession>
<dbReference type="RefSeq" id="WP_091811934.1">
    <property type="nucleotide sequence ID" value="NZ_FNNE01000003.1"/>
</dbReference>
<dbReference type="AlphaFoldDB" id="A0A1H2UFU6"/>
<dbReference type="OrthoDB" id="280156at2"/>
<dbReference type="Proteomes" id="UP000199675">
    <property type="component" value="Unassembled WGS sequence"/>
</dbReference>
<dbReference type="InterPro" id="IPR038691">
    <property type="entry name" value="ComJ_sf"/>
</dbReference>
<gene>
    <name evidence="1" type="ORF">SAMN04487960_10396</name>
</gene>
<dbReference type="EMBL" id="FNNE01000003">
    <property type="protein sequence ID" value="SDW55032.1"/>
    <property type="molecule type" value="Genomic_DNA"/>
</dbReference>
<dbReference type="STRING" id="488533.SAMN04487960_10396"/>
<keyword evidence="2" id="KW-1185">Reference proteome</keyword>